<feature type="signal peptide" evidence="1">
    <location>
        <begin position="1"/>
        <end position="19"/>
    </location>
</feature>
<evidence type="ECO:0008006" key="4">
    <source>
        <dbReference type="Google" id="ProtNLM"/>
    </source>
</evidence>
<dbReference type="KEGG" id="cdep:91084758"/>
<name>A0AAJ8LZ36_9TREE</name>
<reference evidence="2" key="2">
    <citation type="journal article" date="2022" name="Elife">
        <title>Obligate sexual reproduction of a homothallic fungus closely related to the Cryptococcus pathogenic species complex.</title>
        <authorList>
            <person name="Passer A.R."/>
            <person name="Clancey S.A."/>
            <person name="Shea T."/>
            <person name="David-Palma M."/>
            <person name="Averette A.F."/>
            <person name="Boekhout T."/>
            <person name="Porcel B.M."/>
            <person name="Nowrousian M."/>
            <person name="Cuomo C.A."/>
            <person name="Sun S."/>
            <person name="Heitman J."/>
            <person name="Coelho M.A."/>
        </authorList>
    </citation>
    <scope>NUCLEOTIDE SEQUENCE</scope>
    <source>
        <strain evidence="2">CBS 7841</strain>
    </source>
</reference>
<dbReference type="AlphaFoldDB" id="A0AAJ8LZ36"/>
<evidence type="ECO:0000313" key="3">
    <source>
        <dbReference type="Proteomes" id="UP000094043"/>
    </source>
</evidence>
<keyword evidence="1" id="KW-0732">Signal</keyword>
<gene>
    <name evidence="2" type="ORF">L203_100542</name>
</gene>
<sequence>MMLCRLLILLGLTFPCVLASAAAQYHLKPDKDASVCFMKCHMQVIQTVQIEGTDTNSAQWITKNCQLDQWRTLMEACLPMACISAPDVAYAVEYGQSFCHRAGVKSMVLKLPESYILGPNGAYFRSKEYLGSGIGRSVPSVAVTGLVVVIGMAVIGGY</sequence>
<dbReference type="RefSeq" id="XP_066066097.1">
    <property type="nucleotide sequence ID" value="XM_066210000.1"/>
</dbReference>
<dbReference type="Proteomes" id="UP000094043">
    <property type="component" value="Chromosome 1"/>
</dbReference>
<reference evidence="2" key="3">
    <citation type="submission" date="2024-01" db="EMBL/GenBank/DDBJ databases">
        <authorList>
            <person name="Coelho M.A."/>
            <person name="David-Palma M."/>
            <person name="Shea T."/>
            <person name="Sun S."/>
            <person name="Cuomo C.A."/>
            <person name="Heitman J."/>
        </authorList>
    </citation>
    <scope>NUCLEOTIDE SEQUENCE</scope>
    <source>
        <strain evidence="2">CBS 7841</strain>
    </source>
</reference>
<evidence type="ECO:0000256" key="1">
    <source>
        <dbReference type="SAM" id="SignalP"/>
    </source>
</evidence>
<keyword evidence="3" id="KW-1185">Reference proteome</keyword>
<proteinExistence type="predicted"/>
<reference evidence="2" key="1">
    <citation type="submission" date="2016-06" db="EMBL/GenBank/DDBJ databases">
        <authorList>
            <person name="Cuomo C."/>
            <person name="Litvintseva A."/>
            <person name="Heitman J."/>
            <person name="Chen Y."/>
            <person name="Sun S."/>
            <person name="Springer D."/>
            <person name="Dromer F."/>
            <person name="Young S."/>
            <person name="Zeng Q."/>
            <person name="Chapman S."/>
            <person name="Gujja S."/>
            <person name="Saif S."/>
            <person name="Birren B."/>
        </authorList>
    </citation>
    <scope>NUCLEOTIDE SEQUENCE</scope>
    <source>
        <strain evidence="2">CBS 7841</strain>
    </source>
</reference>
<feature type="chain" id="PRO_5042538881" description="Extracellular membrane protein CFEM domain-containing protein" evidence="1">
    <location>
        <begin position="20"/>
        <end position="158"/>
    </location>
</feature>
<dbReference type="EMBL" id="CP143784">
    <property type="protein sequence ID" value="WVN85396.1"/>
    <property type="molecule type" value="Genomic_DNA"/>
</dbReference>
<accession>A0AAJ8LZ36</accession>
<organism evidence="2 3">
    <name type="scientific">Cryptococcus depauperatus CBS 7841</name>
    <dbReference type="NCBI Taxonomy" id="1295531"/>
    <lineage>
        <taxon>Eukaryota</taxon>
        <taxon>Fungi</taxon>
        <taxon>Dikarya</taxon>
        <taxon>Basidiomycota</taxon>
        <taxon>Agaricomycotina</taxon>
        <taxon>Tremellomycetes</taxon>
        <taxon>Tremellales</taxon>
        <taxon>Cryptococcaceae</taxon>
        <taxon>Cryptococcus</taxon>
    </lineage>
</organism>
<evidence type="ECO:0000313" key="2">
    <source>
        <dbReference type="EMBL" id="WVN85396.1"/>
    </source>
</evidence>
<protein>
    <recommendedName>
        <fullName evidence="4">Extracellular membrane protein CFEM domain-containing protein</fullName>
    </recommendedName>
</protein>
<dbReference type="GeneID" id="91084758"/>